<organism evidence="1 2">
    <name type="scientific">Arcicella rosea</name>
    <dbReference type="NCBI Taxonomy" id="502909"/>
    <lineage>
        <taxon>Bacteria</taxon>
        <taxon>Pseudomonadati</taxon>
        <taxon>Bacteroidota</taxon>
        <taxon>Cytophagia</taxon>
        <taxon>Cytophagales</taxon>
        <taxon>Flectobacillaceae</taxon>
        <taxon>Arcicella</taxon>
    </lineage>
</organism>
<dbReference type="EMBL" id="JACHKT010000017">
    <property type="protein sequence ID" value="MBB6003842.1"/>
    <property type="molecule type" value="Genomic_DNA"/>
</dbReference>
<dbReference type="Proteomes" id="UP000524404">
    <property type="component" value="Unassembled WGS sequence"/>
</dbReference>
<evidence type="ECO:0000313" key="2">
    <source>
        <dbReference type="Proteomes" id="UP000524404"/>
    </source>
</evidence>
<sequence length="99" mass="11207">MEETTGTVVYGPVTRANPQDKYATGFANFQKGGHHSKLTIQERDAIFSEVREEGMTCFVKEDKITYILDGGLTNNFWRPESVKADFEYLIPPQNGNVIF</sequence>
<gene>
    <name evidence="1" type="ORF">HNP25_002501</name>
</gene>
<name>A0A841EJX1_9BACT</name>
<dbReference type="RefSeq" id="WP_184134499.1">
    <property type="nucleotide sequence ID" value="NZ_JACHKT010000017.1"/>
</dbReference>
<evidence type="ECO:0000313" key="1">
    <source>
        <dbReference type="EMBL" id="MBB6003842.1"/>
    </source>
</evidence>
<accession>A0A841EJX1</accession>
<proteinExistence type="predicted"/>
<dbReference type="AlphaFoldDB" id="A0A841EJX1"/>
<comment type="caution">
    <text evidence="1">The sequence shown here is derived from an EMBL/GenBank/DDBJ whole genome shotgun (WGS) entry which is preliminary data.</text>
</comment>
<protein>
    <submittedName>
        <fullName evidence="1">Uncharacterized protein</fullName>
    </submittedName>
</protein>
<keyword evidence="2" id="KW-1185">Reference proteome</keyword>
<reference evidence="1 2" key="1">
    <citation type="submission" date="2020-08" db="EMBL/GenBank/DDBJ databases">
        <title>Functional genomics of gut bacteria from endangered species of beetles.</title>
        <authorList>
            <person name="Carlos-Shanley C."/>
        </authorList>
    </citation>
    <scope>NUCLEOTIDE SEQUENCE [LARGE SCALE GENOMIC DNA]</scope>
    <source>
        <strain evidence="1 2">S00070</strain>
    </source>
</reference>